<proteinExistence type="predicted"/>
<protein>
    <submittedName>
        <fullName evidence="3">SGNH/GDSL hydrolase family protein</fullName>
    </submittedName>
</protein>
<evidence type="ECO:0000313" key="3">
    <source>
        <dbReference type="EMBL" id="UZJ25936.1"/>
    </source>
</evidence>
<dbReference type="PANTHER" id="PTHR30383:SF5">
    <property type="entry name" value="SGNH HYDROLASE-TYPE ESTERASE DOMAIN-CONTAINING PROTEIN"/>
    <property type="match status" value="1"/>
</dbReference>
<accession>A0ABY6P2R5</accession>
<name>A0ABY6P2R5_9NOCA</name>
<sequence length="274" mass="27012">MSGALGVAAAAVLVAALGAGCAGGATPAVHVELPPSPTTGSVVSLVGLGDSIPAGDECDGCTPFVELYGKQLARAASARVDVTNLGVGGWTSSDLLVALQPGGDDAAAVAGADVVTVTIGANDFSTQLDSYLAGDCGGSDGLGCFQPYLPQLRSTLVQVLREITALRAGQPTRIVVTGYWNVFPDGEVAQDEYGPGFLTASAALTTQVNSVIASAAAEQGAAYADLATPFKGVDGEGDPTGLLAADGEHPDQAGHQAIADALVALGPLTPVPAA</sequence>
<keyword evidence="4" id="KW-1185">Reference proteome</keyword>
<dbReference type="SUPFAM" id="SSF52266">
    <property type="entry name" value="SGNH hydrolase"/>
    <property type="match status" value="1"/>
</dbReference>
<reference evidence="3" key="1">
    <citation type="submission" date="2022-10" db="EMBL/GenBank/DDBJ databases">
        <title>Rhodococcus sp.75.</title>
        <authorList>
            <person name="Sun M."/>
        </authorList>
    </citation>
    <scope>NUCLEOTIDE SEQUENCE</scope>
    <source>
        <strain evidence="3">75</strain>
    </source>
</reference>
<dbReference type="EMBL" id="CP110615">
    <property type="protein sequence ID" value="UZJ25936.1"/>
    <property type="molecule type" value="Genomic_DNA"/>
</dbReference>
<dbReference type="PANTHER" id="PTHR30383">
    <property type="entry name" value="THIOESTERASE 1/PROTEASE 1/LYSOPHOSPHOLIPASE L1"/>
    <property type="match status" value="1"/>
</dbReference>
<feature type="signal peptide" evidence="1">
    <location>
        <begin position="1"/>
        <end position="24"/>
    </location>
</feature>
<dbReference type="InterPro" id="IPR013830">
    <property type="entry name" value="SGNH_hydro"/>
</dbReference>
<evidence type="ECO:0000259" key="2">
    <source>
        <dbReference type="Pfam" id="PF13472"/>
    </source>
</evidence>
<dbReference type="InterPro" id="IPR036514">
    <property type="entry name" value="SGNH_hydro_sf"/>
</dbReference>
<organism evidence="3 4">
    <name type="scientific">Rhodococcus antarcticus</name>
    <dbReference type="NCBI Taxonomy" id="2987751"/>
    <lineage>
        <taxon>Bacteria</taxon>
        <taxon>Bacillati</taxon>
        <taxon>Actinomycetota</taxon>
        <taxon>Actinomycetes</taxon>
        <taxon>Mycobacteriales</taxon>
        <taxon>Nocardiaceae</taxon>
        <taxon>Rhodococcus</taxon>
    </lineage>
</organism>
<gene>
    <name evidence="3" type="ORF">RHODO2019_05750</name>
</gene>
<evidence type="ECO:0000256" key="1">
    <source>
        <dbReference type="SAM" id="SignalP"/>
    </source>
</evidence>
<dbReference type="CDD" id="cd00229">
    <property type="entry name" value="SGNH_hydrolase"/>
    <property type="match status" value="1"/>
</dbReference>
<dbReference type="Pfam" id="PF13472">
    <property type="entry name" value="Lipase_GDSL_2"/>
    <property type="match status" value="1"/>
</dbReference>
<keyword evidence="3" id="KW-0378">Hydrolase</keyword>
<dbReference type="InterPro" id="IPR051532">
    <property type="entry name" value="Ester_Hydrolysis_Enzymes"/>
</dbReference>
<dbReference type="Proteomes" id="UP001164965">
    <property type="component" value="Chromosome"/>
</dbReference>
<dbReference type="RefSeq" id="WP_265384040.1">
    <property type="nucleotide sequence ID" value="NZ_CP110615.1"/>
</dbReference>
<evidence type="ECO:0000313" key="4">
    <source>
        <dbReference type="Proteomes" id="UP001164965"/>
    </source>
</evidence>
<dbReference type="Gene3D" id="3.40.50.1110">
    <property type="entry name" value="SGNH hydrolase"/>
    <property type="match status" value="1"/>
</dbReference>
<keyword evidence="1" id="KW-0732">Signal</keyword>
<dbReference type="GO" id="GO:0016787">
    <property type="term" value="F:hydrolase activity"/>
    <property type="evidence" value="ECO:0007669"/>
    <property type="project" value="UniProtKB-KW"/>
</dbReference>
<feature type="chain" id="PRO_5045779502" evidence="1">
    <location>
        <begin position="25"/>
        <end position="274"/>
    </location>
</feature>
<feature type="domain" description="SGNH hydrolase-type esterase" evidence="2">
    <location>
        <begin position="48"/>
        <end position="257"/>
    </location>
</feature>